<reference evidence="2" key="1">
    <citation type="submission" date="2022-04" db="EMBL/GenBank/DDBJ databases">
        <title>Carnegiea gigantea Genome sequencing and assembly v2.</title>
        <authorList>
            <person name="Copetti D."/>
            <person name="Sanderson M.J."/>
            <person name="Burquez A."/>
            <person name="Wojciechowski M.F."/>
        </authorList>
    </citation>
    <scope>NUCLEOTIDE SEQUENCE</scope>
    <source>
        <strain evidence="2">SGP5-SGP5p</strain>
        <tissue evidence="2">Aerial part</tissue>
    </source>
</reference>
<dbReference type="AlphaFoldDB" id="A0A9Q1JN03"/>
<keyword evidence="3" id="KW-1185">Reference proteome</keyword>
<evidence type="ECO:0000313" key="2">
    <source>
        <dbReference type="EMBL" id="KAJ8427236.1"/>
    </source>
</evidence>
<name>A0A9Q1JN03_9CARY</name>
<comment type="caution">
    <text evidence="2">The sequence shown here is derived from an EMBL/GenBank/DDBJ whole genome shotgun (WGS) entry which is preliminary data.</text>
</comment>
<dbReference type="Proteomes" id="UP001153076">
    <property type="component" value="Unassembled WGS sequence"/>
</dbReference>
<accession>A0A9Q1JN03</accession>
<protein>
    <submittedName>
        <fullName evidence="2">Uncharacterized protein</fullName>
    </submittedName>
</protein>
<sequence length="236" mass="27205">MQYKSDDDDEDDDDEDTNDEENRGLATSVMSKRRGAAFRCRQSFTGGRGGGAHPTPQPPTEPTLQRTPEPHVQDISQQSGGRILPWSKQEMAVREKILIEPEGDTFKPYQGVLKCIAEIIKGKYPGGWLTWGEVPVQQRDLWFVEFKAVSLQREPTVDELYKDTHMHRKKDNQGSWVCKKSELRLEEHIKRWQEYRPSQPSTDDSFQSLRFLSVKFGFKEISLARVACMALVLREF</sequence>
<gene>
    <name evidence="2" type="ORF">Cgig2_016928</name>
</gene>
<proteinExistence type="predicted"/>
<evidence type="ECO:0000256" key="1">
    <source>
        <dbReference type="SAM" id="MobiDB-lite"/>
    </source>
</evidence>
<organism evidence="2 3">
    <name type="scientific">Carnegiea gigantea</name>
    <dbReference type="NCBI Taxonomy" id="171969"/>
    <lineage>
        <taxon>Eukaryota</taxon>
        <taxon>Viridiplantae</taxon>
        <taxon>Streptophyta</taxon>
        <taxon>Embryophyta</taxon>
        <taxon>Tracheophyta</taxon>
        <taxon>Spermatophyta</taxon>
        <taxon>Magnoliopsida</taxon>
        <taxon>eudicotyledons</taxon>
        <taxon>Gunneridae</taxon>
        <taxon>Pentapetalae</taxon>
        <taxon>Caryophyllales</taxon>
        <taxon>Cactineae</taxon>
        <taxon>Cactaceae</taxon>
        <taxon>Cactoideae</taxon>
        <taxon>Echinocereeae</taxon>
        <taxon>Carnegiea</taxon>
    </lineage>
</organism>
<evidence type="ECO:0000313" key="3">
    <source>
        <dbReference type="Proteomes" id="UP001153076"/>
    </source>
</evidence>
<feature type="compositionally biased region" description="Acidic residues" evidence="1">
    <location>
        <begin position="1"/>
        <end position="19"/>
    </location>
</feature>
<feature type="region of interest" description="Disordered" evidence="1">
    <location>
        <begin position="1"/>
        <end position="78"/>
    </location>
</feature>
<dbReference type="EMBL" id="JAKOGI010001168">
    <property type="protein sequence ID" value="KAJ8427236.1"/>
    <property type="molecule type" value="Genomic_DNA"/>
</dbReference>